<name>A0A7J5YVW3_DISMA</name>
<protein>
    <submittedName>
        <fullName evidence="1">Uncharacterized protein</fullName>
    </submittedName>
</protein>
<dbReference type="InterPro" id="IPR019367">
    <property type="entry name" value="PDZ-binding_CRIPT"/>
</dbReference>
<reference evidence="1 2" key="1">
    <citation type="submission" date="2020-03" db="EMBL/GenBank/DDBJ databases">
        <title>Dissostichus mawsoni Genome sequencing and assembly.</title>
        <authorList>
            <person name="Park H."/>
        </authorList>
    </citation>
    <scope>NUCLEOTIDE SEQUENCE [LARGE SCALE GENOMIC DNA]</scope>
    <source>
        <strain evidence="1">DM0001</strain>
        <tissue evidence="1">Muscle</tissue>
    </source>
</reference>
<proteinExistence type="predicted"/>
<dbReference type="EMBL" id="JAAKFY010000008">
    <property type="protein sequence ID" value="KAF3853655.1"/>
    <property type="molecule type" value="Genomic_DNA"/>
</dbReference>
<gene>
    <name evidence="1" type="ORF">F7725_014343</name>
</gene>
<dbReference type="Pfam" id="PF10235">
    <property type="entry name" value="Cript"/>
    <property type="match status" value="1"/>
</dbReference>
<sequence>MGPSASFDLEGGGRKLNENNILTSKKSRFDPYSKTGFATCRICRSSESVQCVERKFWTPKTTDRHLCDSVPNR</sequence>
<keyword evidence="2" id="KW-1185">Reference proteome</keyword>
<dbReference type="Proteomes" id="UP000518266">
    <property type="component" value="Unassembled WGS sequence"/>
</dbReference>
<evidence type="ECO:0000313" key="1">
    <source>
        <dbReference type="EMBL" id="KAF3853655.1"/>
    </source>
</evidence>
<dbReference type="AlphaFoldDB" id="A0A7J5YVW3"/>
<evidence type="ECO:0000313" key="2">
    <source>
        <dbReference type="Proteomes" id="UP000518266"/>
    </source>
</evidence>
<comment type="caution">
    <text evidence="1">The sequence shown here is derived from an EMBL/GenBank/DDBJ whole genome shotgun (WGS) entry which is preliminary data.</text>
</comment>
<dbReference type="OrthoDB" id="147332at2759"/>
<organism evidence="1 2">
    <name type="scientific">Dissostichus mawsoni</name>
    <name type="common">Antarctic cod</name>
    <dbReference type="NCBI Taxonomy" id="36200"/>
    <lineage>
        <taxon>Eukaryota</taxon>
        <taxon>Metazoa</taxon>
        <taxon>Chordata</taxon>
        <taxon>Craniata</taxon>
        <taxon>Vertebrata</taxon>
        <taxon>Euteleostomi</taxon>
        <taxon>Actinopterygii</taxon>
        <taxon>Neopterygii</taxon>
        <taxon>Teleostei</taxon>
        <taxon>Neoteleostei</taxon>
        <taxon>Acanthomorphata</taxon>
        <taxon>Eupercaria</taxon>
        <taxon>Perciformes</taxon>
        <taxon>Notothenioidei</taxon>
        <taxon>Nototheniidae</taxon>
        <taxon>Dissostichus</taxon>
    </lineage>
</organism>
<accession>A0A7J5YVW3</accession>